<keyword evidence="2" id="KW-1185">Reference proteome</keyword>
<reference evidence="1 2" key="1">
    <citation type="submission" date="2017-06" db="EMBL/GenBank/DDBJ databases">
        <title>Hymenobacter amundsenii sp. nov. isolated from regoliths in Antarctica.</title>
        <authorList>
            <person name="Sedlacek I."/>
            <person name="Kralova S."/>
            <person name="Pantucek R."/>
            <person name="Svec P."/>
            <person name="Holochova P."/>
            <person name="Stankova E."/>
            <person name="Vrbovska V."/>
            <person name="Busse H.-J."/>
        </authorList>
    </citation>
    <scope>NUCLEOTIDE SEQUENCE [LARGE SCALE GENOMIC DNA]</scope>
    <source>
        <strain evidence="1 2">CCM 8682</strain>
    </source>
</reference>
<comment type="caution">
    <text evidence="1">The sequence shown here is derived from an EMBL/GenBank/DDBJ whole genome shotgun (WGS) entry which is preliminary data.</text>
</comment>
<sequence length="384" mass="45369">MKTYRTRNGFTIPKENEDNLFGLNNIISFQEIEENISLIIENEYDTFVKDAKAKNIRFIKDYIKVKAPRYNSFLKNESILQSIPPNLSEDKLEEFLYKISYEARKEIDKNIQSFIDNKTINEKAISEIINDIRDKTAYDVDSLADYMTRRKAILQLFDKFLDADEKGTYKLEEDIHNIIFPLGLTNGDLEYENHNLWLLDERFISYKFIASDKPITSYSQIKSSKEIDLLLIDNSIYTEPEQMFDNPISFGDKNSGDVNSLVIFEFKRPGDIAYQKRKTDFTWEFSDLIEPYFDKFLYESVKKNWKGNQVNVKETTPKFGFIIVDNIPEQLVRYNRNKGWKATPFGTYFKMTPETNLHIEVMTFRKLLEFSTSRHAPFFDKLFK</sequence>
<dbReference type="Proteomes" id="UP000197277">
    <property type="component" value="Unassembled WGS sequence"/>
</dbReference>
<evidence type="ECO:0000313" key="2">
    <source>
        <dbReference type="Proteomes" id="UP000197277"/>
    </source>
</evidence>
<dbReference type="AlphaFoldDB" id="A0A246FMZ6"/>
<name>A0A246FMZ6_9BACT</name>
<proteinExistence type="predicted"/>
<dbReference type="EMBL" id="NIRR01000005">
    <property type="protein sequence ID" value="OWP64100.1"/>
    <property type="molecule type" value="Genomic_DNA"/>
</dbReference>
<gene>
    <name evidence="1" type="ORF">CDA63_05050</name>
</gene>
<protein>
    <submittedName>
        <fullName evidence="1">Uncharacterized protein</fullName>
    </submittedName>
</protein>
<organism evidence="1 2">
    <name type="scientific">Hymenobacter amundsenii</name>
    <dbReference type="NCBI Taxonomy" id="2006685"/>
    <lineage>
        <taxon>Bacteria</taxon>
        <taxon>Pseudomonadati</taxon>
        <taxon>Bacteroidota</taxon>
        <taxon>Cytophagia</taxon>
        <taxon>Cytophagales</taxon>
        <taxon>Hymenobacteraceae</taxon>
        <taxon>Hymenobacter</taxon>
    </lineage>
</organism>
<accession>A0A246FMZ6</accession>
<evidence type="ECO:0000313" key="1">
    <source>
        <dbReference type="EMBL" id="OWP64100.1"/>
    </source>
</evidence>